<evidence type="ECO:0000259" key="1">
    <source>
        <dbReference type="Pfam" id="PF22547"/>
    </source>
</evidence>
<proteinExistence type="predicted"/>
<accession>A0A150WJL7</accession>
<organism evidence="2 3">
    <name type="scientific">Bdellovibrio bacteriovorus</name>
    <dbReference type="NCBI Taxonomy" id="959"/>
    <lineage>
        <taxon>Bacteria</taxon>
        <taxon>Pseudomonadati</taxon>
        <taxon>Bdellovibrionota</taxon>
        <taxon>Bdellovibrionia</taxon>
        <taxon>Bdellovibrionales</taxon>
        <taxon>Pseudobdellovibrionaceae</taxon>
        <taxon>Bdellovibrio</taxon>
    </lineage>
</organism>
<feature type="domain" description="Swiss Army Knife 2H phosphoesterase" evidence="1">
    <location>
        <begin position="26"/>
        <end position="158"/>
    </location>
</feature>
<keyword evidence="3" id="KW-1185">Reference proteome</keyword>
<dbReference type="EMBL" id="LUKE01000003">
    <property type="protein sequence ID" value="KYG63890.1"/>
    <property type="molecule type" value="Genomic_DNA"/>
</dbReference>
<protein>
    <recommendedName>
        <fullName evidence="1">Swiss Army Knife 2H phosphoesterase domain-containing protein</fullName>
    </recommendedName>
</protein>
<dbReference type="InterPro" id="IPR054498">
    <property type="entry name" value="2H-SAK"/>
</dbReference>
<sequence>MRVFSKFLICLSLTACTTHTKNEKTYVSVDLPLENFEKIKADLENSQGMALKSRGEAHITLITPPEYKILRKTLSWADIQNTIDETQVLKASYKLTCVGKGVLKEKATFYVVVESDDYLHFRKILAEKFIARGGAKDSFNPLLFYPHVTVGFTDKDLHFEDGVIKDTKSCLYSLKN</sequence>
<dbReference type="Pfam" id="PF22547">
    <property type="entry name" value="2H-SAK"/>
    <property type="match status" value="1"/>
</dbReference>
<evidence type="ECO:0000313" key="2">
    <source>
        <dbReference type="EMBL" id="KYG63890.1"/>
    </source>
</evidence>
<comment type="caution">
    <text evidence="2">The sequence shown here is derived from an EMBL/GenBank/DDBJ whole genome shotgun (WGS) entry which is preliminary data.</text>
</comment>
<dbReference type="AlphaFoldDB" id="A0A150WJL7"/>
<dbReference type="Proteomes" id="UP000075320">
    <property type="component" value="Unassembled WGS sequence"/>
</dbReference>
<name>A0A150WJL7_BDEBC</name>
<evidence type="ECO:0000313" key="3">
    <source>
        <dbReference type="Proteomes" id="UP000075320"/>
    </source>
</evidence>
<reference evidence="2 3" key="1">
    <citation type="submission" date="2016-03" db="EMBL/GenBank/DDBJ databases">
        <authorList>
            <person name="Ploux O."/>
        </authorList>
    </citation>
    <scope>NUCLEOTIDE SEQUENCE [LARGE SCALE GENOMIC DNA]</scope>
    <source>
        <strain evidence="2 3">R0</strain>
    </source>
</reference>
<gene>
    <name evidence="2" type="ORF">AZI86_13820</name>
</gene>